<sequence length="140" mass="15531">MKPLLASACALALLFSTSCCTTPQPPADHYEYLTISGLIDGSEKFTFSPAGVQWVHRHWSEPDDMVFDGSPWYNPRKTPARWSQYASLDLPHATITKRKGRDLVALEPTPDGFVLYFDDAPNGADTYSVTIAIPKKVGRK</sequence>
<dbReference type="AlphaFoldDB" id="A0A7W7YBB4"/>
<feature type="chain" id="PRO_5031546291" description="Lipoprotein" evidence="1">
    <location>
        <begin position="22"/>
        <end position="140"/>
    </location>
</feature>
<evidence type="ECO:0008006" key="4">
    <source>
        <dbReference type="Google" id="ProtNLM"/>
    </source>
</evidence>
<evidence type="ECO:0000313" key="3">
    <source>
        <dbReference type="Proteomes" id="UP000590740"/>
    </source>
</evidence>
<organism evidence="2 3">
    <name type="scientific">Prosthecobacter vanneervenii</name>
    <dbReference type="NCBI Taxonomy" id="48466"/>
    <lineage>
        <taxon>Bacteria</taxon>
        <taxon>Pseudomonadati</taxon>
        <taxon>Verrucomicrobiota</taxon>
        <taxon>Verrucomicrobiia</taxon>
        <taxon>Verrucomicrobiales</taxon>
        <taxon>Verrucomicrobiaceae</taxon>
        <taxon>Prosthecobacter</taxon>
    </lineage>
</organism>
<keyword evidence="3" id="KW-1185">Reference proteome</keyword>
<evidence type="ECO:0000256" key="1">
    <source>
        <dbReference type="SAM" id="SignalP"/>
    </source>
</evidence>
<name>A0A7W7YBB4_9BACT</name>
<comment type="caution">
    <text evidence="2">The sequence shown here is derived from an EMBL/GenBank/DDBJ whole genome shotgun (WGS) entry which is preliminary data.</text>
</comment>
<feature type="signal peptide" evidence="1">
    <location>
        <begin position="1"/>
        <end position="21"/>
    </location>
</feature>
<accession>A0A7W7YBB4</accession>
<reference evidence="2 3" key="1">
    <citation type="submission" date="2020-08" db="EMBL/GenBank/DDBJ databases">
        <title>Genomic Encyclopedia of Type Strains, Phase IV (KMG-IV): sequencing the most valuable type-strain genomes for metagenomic binning, comparative biology and taxonomic classification.</title>
        <authorList>
            <person name="Goeker M."/>
        </authorList>
    </citation>
    <scope>NUCLEOTIDE SEQUENCE [LARGE SCALE GENOMIC DNA]</scope>
    <source>
        <strain evidence="2 3">DSM 12252</strain>
    </source>
</reference>
<dbReference type="Proteomes" id="UP000590740">
    <property type="component" value="Unassembled WGS sequence"/>
</dbReference>
<keyword evidence="1" id="KW-0732">Signal</keyword>
<dbReference type="PROSITE" id="PS51257">
    <property type="entry name" value="PROKAR_LIPOPROTEIN"/>
    <property type="match status" value="1"/>
</dbReference>
<proteinExistence type="predicted"/>
<protein>
    <recommendedName>
        <fullName evidence="4">Lipoprotein</fullName>
    </recommendedName>
</protein>
<evidence type="ECO:0000313" key="2">
    <source>
        <dbReference type="EMBL" id="MBB5033068.1"/>
    </source>
</evidence>
<dbReference type="RefSeq" id="WP_184339988.1">
    <property type="nucleotide sequence ID" value="NZ_JACHIG010000005.1"/>
</dbReference>
<gene>
    <name evidence="2" type="ORF">HNQ65_002651</name>
</gene>
<dbReference type="EMBL" id="JACHIG010000005">
    <property type="protein sequence ID" value="MBB5033068.1"/>
    <property type="molecule type" value="Genomic_DNA"/>
</dbReference>